<name>A0A6J4T8Y8_9ACTN</name>
<reference evidence="2" key="1">
    <citation type="submission" date="2020-02" db="EMBL/GenBank/DDBJ databases">
        <authorList>
            <person name="Meier V. D."/>
        </authorList>
    </citation>
    <scope>NUCLEOTIDE SEQUENCE</scope>
    <source>
        <strain evidence="2">AVDCRST_MAG67</strain>
    </source>
</reference>
<accession>A0A6J4T8Y8</accession>
<feature type="compositionally biased region" description="Basic residues" evidence="1">
    <location>
        <begin position="214"/>
        <end position="234"/>
    </location>
</feature>
<feature type="region of interest" description="Disordered" evidence="1">
    <location>
        <begin position="150"/>
        <end position="234"/>
    </location>
</feature>
<organism evidence="2">
    <name type="scientific">uncultured Solirubrobacteraceae bacterium</name>
    <dbReference type="NCBI Taxonomy" id="1162706"/>
    <lineage>
        <taxon>Bacteria</taxon>
        <taxon>Bacillati</taxon>
        <taxon>Actinomycetota</taxon>
        <taxon>Thermoleophilia</taxon>
        <taxon>Solirubrobacterales</taxon>
        <taxon>Solirubrobacteraceae</taxon>
        <taxon>environmental samples</taxon>
    </lineage>
</organism>
<gene>
    <name evidence="2" type="ORF">AVDCRST_MAG67-3109</name>
</gene>
<feature type="compositionally biased region" description="Basic residues" evidence="1">
    <location>
        <begin position="13"/>
        <end position="23"/>
    </location>
</feature>
<feature type="compositionally biased region" description="Low complexity" evidence="1">
    <location>
        <begin position="160"/>
        <end position="171"/>
    </location>
</feature>
<dbReference type="EC" id="3.1.1.31" evidence="2"/>
<proteinExistence type="predicted"/>
<keyword evidence="2" id="KW-0378">Hydrolase</keyword>
<dbReference type="AlphaFoldDB" id="A0A6J4T8Y8"/>
<dbReference type="EMBL" id="CADCVQ010000129">
    <property type="protein sequence ID" value="CAA9516956.1"/>
    <property type="molecule type" value="Genomic_DNA"/>
</dbReference>
<feature type="non-terminal residue" evidence="2">
    <location>
        <position position="234"/>
    </location>
</feature>
<evidence type="ECO:0000313" key="2">
    <source>
        <dbReference type="EMBL" id="CAA9516956.1"/>
    </source>
</evidence>
<evidence type="ECO:0000256" key="1">
    <source>
        <dbReference type="SAM" id="MobiDB-lite"/>
    </source>
</evidence>
<feature type="region of interest" description="Disordered" evidence="1">
    <location>
        <begin position="111"/>
        <end position="138"/>
    </location>
</feature>
<feature type="non-terminal residue" evidence="2">
    <location>
        <position position="1"/>
    </location>
</feature>
<feature type="compositionally biased region" description="Basic residues" evidence="1">
    <location>
        <begin position="125"/>
        <end position="138"/>
    </location>
</feature>
<dbReference type="GO" id="GO:0017057">
    <property type="term" value="F:6-phosphogluconolactonase activity"/>
    <property type="evidence" value="ECO:0007669"/>
    <property type="project" value="UniProtKB-EC"/>
</dbReference>
<sequence>EPRHPSACVSRCRGGRGLRRRHDRAADQRSAGVRPPAARRARRRHDAAAHLRAARGVRGLLEARAPVDGRRALRARERPGLQCADGARVATGRRARRAAGAAYGALARGRGGRGVALRPGDARARAGRRLGHRAARHGPRRALLLAVCGPPGAPRRARPRGAGTRLAQAAARPRDPDAAGRARRALHAAARDRRGQARVARAGARRRPVDPARTARRRPRRGGMRRGRRARRRL</sequence>
<feature type="region of interest" description="Disordered" evidence="1">
    <location>
        <begin position="1"/>
        <end position="42"/>
    </location>
</feature>
<protein>
    <submittedName>
        <fullName evidence="2">6-phosphogluconolactonase, eukaryotic type</fullName>
        <ecNumber evidence="2">3.1.1.31</ecNumber>
    </submittedName>
</protein>